<protein>
    <recommendedName>
        <fullName evidence="4">Lysozyme-like protein</fullName>
    </recommendedName>
</protein>
<feature type="chain" id="PRO_5040745258" description="Lysozyme-like protein" evidence="1">
    <location>
        <begin position="24"/>
        <end position="289"/>
    </location>
</feature>
<dbReference type="GO" id="GO:0016977">
    <property type="term" value="F:chitosanase activity"/>
    <property type="evidence" value="ECO:0007669"/>
    <property type="project" value="InterPro"/>
</dbReference>
<dbReference type="GO" id="GO:0005576">
    <property type="term" value="C:extracellular region"/>
    <property type="evidence" value="ECO:0007669"/>
    <property type="project" value="InterPro"/>
</dbReference>
<feature type="signal peptide" evidence="1">
    <location>
        <begin position="1"/>
        <end position="23"/>
    </location>
</feature>
<dbReference type="AlphaFoldDB" id="A0A9W7XLK4"/>
<evidence type="ECO:0008006" key="4">
    <source>
        <dbReference type="Google" id="ProtNLM"/>
    </source>
</evidence>
<dbReference type="Gene3D" id="3.30.386.10">
    <property type="entry name" value="Chitosanase, subunit A, domain 2"/>
    <property type="match status" value="1"/>
</dbReference>
<dbReference type="InterPro" id="IPR023346">
    <property type="entry name" value="Lysozyme-like_dom_sf"/>
</dbReference>
<dbReference type="Pfam" id="PF01374">
    <property type="entry name" value="Glyco_hydro_46"/>
    <property type="match status" value="1"/>
</dbReference>
<dbReference type="EMBL" id="JANBOH010000091">
    <property type="protein sequence ID" value="KAJ1645741.1"/>
    <property type="molecule type" value="Genomic_DNA"/>
</dbReference>
<dbReference type="Proteomes" id="UP001145021">
    <property type="component" value="Unassembled WGS sequence"/>
</dbReference>
<accession>A0A9W7XLK4</accession>
<dbReference type="SUPFAM" id="SSF53955">
    <property type="entry name" value="Lysozyme-like"/>
    <property type="match status" value="1"/>
</dbReference>
<sequence>MLAFNNFVGLSIIALSLTAKVHAGLSGCAKSIALQITNIYENGDTNFHYDYCENLHDGRGYTAGIVGFCTGMEDAWQVIQEYHRSTGGNDAFSPFDSQLKKLADTGSDSTNKIKGYCKVWKTLGKTDTRFRQAQELIRDRKHVDPSQKYADQLGLKFSISQAQLYDTAVEHGDGSGPDDLRGLIKRTNQEFKANVPGDSGSILDINGHRVDEIVWLKRFLDVRTDDLEHPRQEENQGGNYWASTVYRVKSYRYAVDRKEYEWSGSVTILDNDGKPTTVSCAMPRRQLVN</sequence>
<evidence type="ECO:0000313" key="3">
    <source>
        <dbReference type="Proteomes" id="UP001145021"/>
    </source>
</evidence>
<reference evidence="2" key="1">
    <citation type="submission" date="2022-07" db="EMBL/GenBank/DDBJ databases">
        <title>Phylogenomic reconstructions and comparative analyses of Kickxellomycotina fungi.</title>
        <authorList>
            <person name="Reynolds N.K."/>
            <person name="Stajich J.E."/>
            <person name="Barry K."/>
            <person name="Grigoriev I.V."/>
            <person name="Crous P."/>
            <person name="Smith M.E."/>
        </authorList>
    </citation>
    <scope>NUCLEOTIDE SEQUENCE</scope>
    <source>
        <strain evidence="2">NBRC 105413</strain>
    </source>
</reference>
<dbReference type="InterPro" id="IPR023099">
    <property type="entry name" value="Glyco_hydro_46_N"/>
</dbReference>
<dbReference type="GO" id="GO:0005975">
    <property type="term" value="P:carbohydrate metabolic process"/>
    <property type="evidence" value="ECO:0007669"/>
    <property type="project" value="InterPro"/>
</dbReference>
<gene>
    <name evidence="2" type="ORF">LPJ64_002718</name>
</gene>
<dbReference type="InterPro" id="IPR000400">
    <property type="entry name" value="Glyco_hydro_46"/>
</dbReference>
<proteinExistence type="predicted"/>
<comment type="caution">
    <text evidence="2">The sequence shown here is derived from an EMBL/GenBank/DDBJ whole genome shotgun (WGS) entry which is preliminary data.</text>
</comment>
<evidence type="ECO:0000313" key="2">
    <source>
        <dbReference type="EMBL" id="KAJ1645741.1"/>
    </source>
</evidence>
<dbReference type="Gene3D" id="1.20.141.10">
    <property type="entry name" value="Chitosanase, subunit A, domain 1"/>
    <property type="match status" value="1"/>
</dbReference>
<keyword evidence="3" id="KW-1185">Reference proteome</keyword>
<keyword evidence="1" id="KW-0732">Signal</keyword>
<name>A0A9W7XLK4_9FUNG</name>
<evidence type="ECO:0000256" key="1">
    <source>
        <dbReference type="SAM" id="SignalP"/>
    </source>
</evidence>
<organism evidence="2 3">
    <name type="scientific">Coemansia asiatica</name>
    <dbReference type="NCBI Taxonomy" id="1052880"/>
    <lineage>
        <taxon>Eukaryota</taxon>
        <taxon>Fungi</taxon>
        <taxon>Fungi incertae sedis</taxon>
        <taxon>Zoopagomycota</taxon>
        <taxon>Kickxellomycotina</taxon>
        <taxon>Kickxellomycetes</taxon>
        <taxon>Kickxellales</taxon>
        <taxon>Kickxellaceae</taxon>
        <taxon>Coemansia</taxon>
    </lineage>
</organism>